<gene>
    <name evidence="1" type="ORF">JIP62_13300</name>
</gene>
<accession>A0ABX7BL06</accession>
<evidence type="ECO:0000313" key="1">
    <source>
        <dbReference type="EMBL" id="QQQ18260.1"/>
    </source>
</evidence>
<organism evidence="1 2">
    <name type="scientific">Brevundimonas vitisensis</name>
    <dbReference type="NCBI Taxonomy" id="2800818"/>
    <lineage>
        <taxon>Bacteria</taxon>
        <taxon>Pseudomonadati</taxon>
        <taxon>Pseudomonadota</taxon>
        <taxon>Alphaproteobacteria</taxon>
        <taxon>Caulobacterales</taxon>
        <taxon>Caulobacteraceae</taxon>
        <taxon>Brevundimonas</taxon>
    </lineage>
</organism>
<protein>
    <submittedName>
        <fullName evidence="1">PAS domain-containing protein</fullName>
    </submittedName>
</protein>
<keyword evidence="2" id="KW-1185">Reference proteome</keyword>
<sequence length="181" mass="19482">MFHSDTEDLIKLWTSLRSGPESRAGLPSRASLHPEALGPRLTRVFLADRSQDEADARLRLAGDWLEAFHHRPLTGVALSSLWRARSHTMVAAAMRQAVREARPVVIVAAAGAANAPIEVTLVPFQGGGQRRELMLGLYAPMATLTLPTGVAHQLAARVFTAVGEAGRPRLALASLDGRRIA</sequence>
<dbReference type="EMBL" id="CP067977">
    <property type="protein sequence ID" value="QQQ18260.1"/>
    <property type="molecule type" value="Genomic_DNA"/>
</dbReference>
<dbReference type="InterPro" id="IPR009922">
    <property type="entry name" value="DUF1457"/>
</dbReference>
<dbReference type="Proteomes" id="UP000595448">
    <property type="component" value="Chromosome"/>
</dbReference>
<reference evidence="1 2" key="1">
    <citation type="submission" date="2021-01" db="EMBL/GenBank/DDBJ databases">
        <title>Brevundimonas vitis sp. nov., an bacterium isolated from grape (Vitis vinifera).</title>
        <authorList>
            <person name="Jiang L."/>
            <person name="Lee J."/>
        </authorList>
    </citation>
    <scope>NUCLEOTIDE SEQUENCE [LARGE SCALE GENOMIC DNA]</scope>
    <source>
        <strain evidence="1 2">GRTSA-9</strain>
    </source>
</reference>
<evidence type="ECO:0000313" key="2">
    <source>
        <dbReference type="Proteomes" id="UP000595448"/>
    </source>
</evidence>
<dbReference type="Pfam" id="PF07310">
    <property type="entry name" value="PAS_5"/>
    <property type="match status" value="1"/>
</dbReference>
<dbReference type="RefSeq" id="WP_201102632.1">
    <property type="nucleotide sequence ID" value="NZ_CP067977.1"/>
</dbReference>
<name>A0ABX7BL06_9CAUL</name>
<proteinExistence type="predicted"/>